<dbReference type="Pfam" id="PF00903">
    <property type="entry name" value="Glyoxalase"/>
    <property type="match status" value="1"/>
</dbReference>
<organism evidence="2 3">
    <name type="scientific">Candidatus Dojkabacteria bacterium CG_4_10_14_0_2_um_filter_Dojkabacteria_WS6_41_15</name>
    <dbReference type="NCBI Taxonomy" id="2014249"/>
    <lineage>
        <taxon>Bacteria</taxon>
        <taxon>Candidatus Dojkabacteria</taxon>
    </lineage>
</organism>
<reference evidence="3" key="1">
    <citation type="submission" date="2017-09" db="EMBL/GenBank/DDBJ databases">
        <title>Depth-based differentiation of microbial function through sediment-hosted aquifers and enrichment of novel symbionts in the deep terrestrial subsurface.</title>
        <authorList>
            <person name="Probst A.J."/>
            <person name="Ladd B."/>
            <person name="Jarett J.K."/>
            <person name="Geller-Mcgrath D.E."/>
            <person name="Sieber C.M.K."/>
            <person name="Emerson J.B."/>
            <person name="Anantharaman K."/>
            <person name="Thomas B.C."/>
            <person name="Malmstrom R."/>
            <person name="Stieglmeier M."/>
            <person name="Klingl A."/>
            <person name="Woyke T."/>
            <person name="Ryan C.M."/>
            <person name="Banfield J.F."/>
        </authorList>
    </citation>
    <scope>NUCLEOTIDE SEQUENCE [LARGE SCALE GENOMIC DNA]</scope>
</reference>
<comment type="caution">
    <text evidence="2">The sequence shown here is derived from an EMBL/GenBank/DDBJ whole genome shotgun (WGS) entry which is preliminary data.</text>
</comment>
<name>A0A2M7W1G7_9BACT</name>
<dbReference type="InterPro" id="IPR029068">
    <property type="entry name" value="Glyas_Bleomycin-R_OHBP_Dase"/>
</dbReference>
<dbReference type="InterPro" id="IPR004360">
    <property type="entry name" value="Glyas_Fos-R_dOase_dom"/>
</dbReference>
<dbReference type="EMBL" id="PFQB01000086">
    <property type="protein sequence ID" value="PJA13433.1"/>
    <property type="molecule type" value="Genomic_DNA"/>
</dbReference>
<protein>
    <recommendedName>
        <fullName evidence="1">VOC domain-containing protein</fullName>
    </recommendedName>
</protein>
<feature type="domain" description="VOC" evidence="1">
    <location>
        <begin position="16"/>
        <end position="136"/>
    </location>
</feature>
<evidence type="ECO:0000313" key="2">
    <source>
        <dbReference type="EMBL" id="PJA13433.1"/>
    </source>
</evidence>
<evidence type="ECO:0000259" key="1">
    <source>
        <dbReference type="PROSITE" id="PS51819"/>
    </source>
</evidence>
<dbReference type="AlphaFoldDB" id="A0A2M7W1G7"/>
<sequence>MGRIVYCNKNMGKYVTLKGILLWSEDYKGLAQWYQEKFGFEVDPKFSYEDPKDTGITLIVGDSWIWCGKHSEVHGANKDPYRIMFEISVESVGTLYQELSEKGVDFIAQPFKSPTMDIYYATFKDLDGNIGQLVGRL</sequence>
<gene>
    <name evidence="2" type="ORF">COX64_03360</name>
</gene>
<dbReference type="SUPFAM" id="SSF54593">
    <property type="entry name" value="Glyoxalase/Bleomycin resistance protein/Dihydroxybiphenyl dioxygenase"/>
    <property type="match status" value="1"/>
</dbReference>
<dbReference type="PROSITE" id="PS51819">
    <property type="entry name" value="VOC"/>
    <property type="match status" value="1"/>
</dbReference>
<proteinExistence type="predicted"/>
<dbReference type="Proteomes" id="UP000228952">
    <property type="component" value="Unassembled WGS sequence"/>
</dbReference>
<dbReference type="InterPro" id="IPR037523">
    <property type="entry name" value="VOC_core"/>
</dbReference>
<accession>A0A2M7W1G7</accession>
<evidence type="ECO:0000313" key="3">
    <source>
        <dbReference type="Proteomes" id="UP000228952"/>
    </source>
</evidence>
<dbReference type="Gene3D" id="3.10.180.10">
    <property type="entry name" value="2,3-Dihydroxybiphenyl 1,2-Dioxygenase, domain 1"/>
    <property type="match status" value="1"/>
</dbReference>